<comment type="similarity">
    <text evidence="1">Belongs to the sulfatase family.</text>
</comment>
<reference evidence="5" key="1">
    <citation type="submission" date="2016-10" db="EMBL/GenBank/DDBJ databases">
        <authorList>
            <person name="Varghese N."/>
            <person name="Submissions S."/>
        </authorList>
    </citation>
    <scope>NUCLEOTIDE SEQUENCE [LARGE SCALE GENOMIC DNA]</scope>
    <source>
        <strain evidence="5">DSM 25730</strain>
    </source>
</reference>
<dbReference type="STRING" id="870482.SAMN04487987_105202"/>
<dbReference type="CDD" id="cd16143">
    <property type="entry name" value="ARS_like"/>
    <property type="match status" value="1"/>
</dbReference>
<dbReference type="SUPFAM" id="SSF53649">
    <property type="entry name" value="Alkaline phosphatase-like"/>
    <property type="match status" value="1"/>
</dbReference>
<organism evidence="4 5">
    <name type="scientific">Algibacter pectinivorans</name>
    <dbReference type="NCBI Taxonomy" id="870482"/>
    <lineage>
        <taxon>Bacteria</taxon>
        <taxon>Pseudomonadati</taxon>
        <taxon>Bacteroidota</taxon>
        <taxon>Flavobacteriia</taxon>
        <taxon>Flavobacteriales</taxon>
        <taxon>Flavobacteriaceae</taxon>
        <taxon>Algibacter</taxon>
    </lineage>
</organism>
<dbReference type="Gene3D" id="3.30.1120.10">
    <property type="match status" value="1"/>
</dbReference>
<dbReference type="AlphaFoldDB" id="A0A1I1QDG9"/>
<dbReference type="PANTHER" id="PTHR43751">
    <property type="entry name" value="SULFATASE"/>
    <property type="match status" value="1"/>
</dbReference>
<evidence type="ECO:0000256" key="1">
    <source>
        <dbReference type="ARBA" id="ARBA00008779"/>
    </source>
</evidence>
<dbReference type="InterPro" id="IPR052701">
    <property type="entry name" value="GAG_Ulvan_Degrading_Sulfatases"/>
</dbReference>
<accession>A0A1I1QDG9</accession>
<dbReference type="InterPro" id="IPR000917">
    <property type="entry name" value="Sulfatase_N"/>
</dbReference>
<evidence type="ECO:0000256" key="2">
    <source>
        <dbReference type="ARBA" id="ARBA00022801"/>
    </source>
</evidence>
<dbReference type="PROSITE" id="PS00523">
    <property type="entry name" value="SULFATASE_1"/>
    <property type="match status" value="1"/>
</dbReference>
<dbReference type="GO" id="GO:0016787">
    <property type="term" value="F:hydrolase activity"/>
    <property type="evidence" value="ECO:0007669"/>
    <property type="project" value="UniProtKB-KW"/>
</dbReference>
<dbReference type="PROSITE" id="PS00149">
    <property type="entry name" value="SULFATASE_2"/>
    <property type="match status" value="1"/>
</dbReference>
<sequence length="524" mass="58622">MSYPSKYSCRIGKCLSFIEMNYKFHFKSALFILLLTANYFAHSQKEKPNIVIIYVDDLGFGDIGVNGAVGVKTPNIDTLAENGLNFTDAHCSASTCTPSRYSLLTGSYAFRNNAAILEGDAPLIIDTTKETLPKMLQKAGYTTGVVGKWHLGLGKGKINWNKRIPLGPKEVGFDYSFLIPATGDRVPCVFLENQKVVGLDLNDPITVSYGARIEGYPWGFKHPELLKQHTDPYHQGAVINGISRIGYMKGGKDALWIDEDIPFVLSETANGFIEDHKDNAFFLYFSLHDIHQPRIANIKFVESSTMGPRGDVIAQMDWCVGQVTQSLKKANVLENTLIIFTSDNGPILDDGYLDYARELVGEHKPAGIYRGSKYSVYEAGTRMPTIVHWPKKVKPGVSDALLSQVDLYKSLACLVGQDVEKGAAPDSQDFLKSWLGKSQKGREILLEEAYTYGLRMGNWKYIKPKNKPVPNWIVQKFVDPGFSEEVQLFNLEDDPSESNNVYKYHPDIVKVMESELVKIMKRKS</sequence>
<dbReference type="EMBL" id="FOMI01000005">
    <property type="protein sequence ID" value="SFD17273.1"/>
    <property type="molecule type" value="Genomic_DNA"/>
</dbReference>
<gene>
    <name evidence="4" type="ORF">SAMN04487987_105202</name>
</gene>
<evidence type="ECO:0000259" key="3">
    <source>
        <dbReference type="Pfam" id="PF00884"/>
    </source>
</evidence>
<protein>
    <submittedName>
        <fullName evidence="4">Arylsulfatase A</fullName>
    </submittedName>
</protein>
<dbReference type="InterPro" id="IPR024607">
    <property type="entry name" value="Sulfatase_CS"/>
</dbReference>
<dbReference type="PANTHER" id="PTHR43751:SF6">
    <property type="entry name" value="N-ACETYLGALACTOSAMINE-6-O-SULFATASE"/>
    <property type="match status" value="1"/>
</dbReference>
<evidence type="ECO:0000313" key="5">
    <source>
        <dbReference type="Proteomes" id="UP000199439"/>
    </source>
</evidence>
<feature type="domain" description="Sulfatase N-terminal" evidence="3">
    <location>
        <begin position="48"/>
        <end position="415"/>
    </location>
</feature>
<evidence type="ECO:0000313" key="4">
    <source>
        <dbReference type="EMBL" id="SFD17273.1"/>
    </source>
</evidence>
<keyword evidence="2" id="KW-0378">Hydrolase</keyword>
<keyword evidence="5" id="KW-1185">Reference proteome</keyword>
<dbReference type="Proteomes" id="UP000199439">
    <property type="component" value="Unassembled WGS sequence"/>
</dbReference>
<proteinExistence type="inferred from homology"/>
<dbReference type="Pfam" id="PF00884">
    <property type="entry name" value="Sulfatase"/>
    <property type="match status" value="1"/>
</dbReference>
<dbReference type="InterPro" id="IPR017850">
    <property type="entry name" value="Alkaline_phosphatase_core_sf"/>
</dbReference>
<dbReference type="Gene3D" id="3.40.720.10">
    <property type="entry name" value="Alkaline Phosphatase, subunit A"/>
    <property type="match status" value="1"/>
</dbReference>
<name>A0A1I1QDG9_9FLAO</name>